<feature type="signal peptide" evidence="2">
    <location>
        <begin position="1"/>
        <end position="19"/>
    </location>
</feature>
<evidence type="ECO:0000313" key="4">
    <source>
        <dbReference type="Proteomes" id="UP001150238"/>
    </source>
</evidence>
<reference evidence="3" key="2">
    <citation type="journal article" date="2023" name="Proc. Natl. Acad. Sci. U.S.A.">
        <title>A global phylogenomic analysis of the shiitake genus Lentinula.</title>
        <authorList>
            <person name="Sierra-Patev S."/>
            <person name="Min B."/>
            <person name="Naranjo-Ortiz M."/>
            <person name="Looney B."/>
            <person name="Konkel Z."/>
            <person name="Slot J.C."/>
            <person name="Sakamoto Y."/>
            <person name="Steenwyk J.L."/>
            <person name="Rokas A."/>
            <person name="Carro J."/>
            <person name="Camarero S."/>
            <person name="Ferreira P."/>
            <person name="Molpeceres G."/>
            <person name="Ruiz-Duenas F.J."/>
            <person name="Serrano A."/>
            <person name="Henrissat B."/>
            <person name="Drula E."/>
            <person name="Hughes K.W."/>
            <person name="Mata J.L."/>
            <person name="Ishikawa N.K."/>
            <person name="Vargas-Isla R."/>
            <person name="Ushijima S."/>
            <person name="Smith C.A."/>
            <person name="Donoghue J."/>
            <person name="Ahrendt S."/>
            <person name="Andreopoulos W."/>
            <person name="He G."/>
            <person name="LaButti K."/>
            <person name="Lipzen A."/>
            <person name="Ng V."/>
            <person name="Riley R."/>
            <person name="Sandor L."/>
            <person name="Barry K."/>
            <person name="Martinez A.T."/>
            <person name="Xiao Y."/>
            <person name="Gibbons J.G."/>
            <person name="Terashima K."/>
            <person name="Grigoriev I.V."/>
            <person name="Hibbett D."/>
        </authorList>
    </citation>
    <scope>NUCLEOTIDE SEQUENCE</scope>
    <source>
        <strain evidence="3">Sp2 HRB7682 ss15</strain>
    </source>
</reference>
<sequence>MFKGHIVFILLVFLSVASAAPAKGSSDNPSNDPSSSGNPDPNSGGSANSKTDSKPVKMIHHTWSFEDDPQPVVVDNKSKFNNVKNALKLKWKNL</sequence>
<keyword evidence="2" id="KW-0732">Signal</keyword>
<feature type="region of interest" description="Disordered" evidence="1">
    <location>
        <begin position="21"/>
        <end position="59"/>
    </location>
</feature>
<feature type="compositionally biased region" description="Low complexity" evidence="1">
    <location>
        <begin position="24"/>
        <end position="46"/>
    </location>
</feature>
<dbReference type="EMBL" id="JANVFS010000063">
    <property type="protein sequence ID" value="KAJ4464001.1"/>
    <property type="molecule type" value="Genomic_DNA"/>
</dbReference>
<protein>
    <submittedName>
        <fullName evidence="3">Uncharacterized protein</fullName>
    </submittedName>
</protein>
<evidence type="ECO:0000256" key="2">
    <source>
        <dbReference type="SAM" id="SignalP"/>
    </source>
</evidence>
<evidence type="ECO:0000256" key="1">
    <source>
        <dbReference type="SAM" id="MobiDB-lite"/>
    </source>
</evidence>
<reference evidence="3" key="1">
    <citation type="submission" date="2022-08" db="EMBL/GenBank/DDBJ databases">
        <authorList>
            <consortium name="DOE Joint Genome Institute"/>
            <person name="Min B."/>
            <person name="Riley R."/>
            <person name="Sierra-Patev S."/>
            <person name="Naranjo-Ortiz M."/>
            <person name="Looney B."/>
            <person name="Konkel Z."/>
            <person name="Slot J.C."/>
            <person name="Sakamoto Y."/>
            <person name="Steenwyk J.L."/>
            <person name="Rokas A."/>
            <person name="Carro J."/>
            <person name="Camarero S."/>
            <person name="Ferreira P."/>
            <person name="Molpeceres G."/>
            <person name="Ruiz-Duenas F.J."/>
            <person name="Serrano A."/>
            <person name="Henrissat B."/>
            <person name="Drula E."/>
            <person name="Hughes K.W."/>
            <person name="Mata J.L."/>
            <person name="Ishikawa N.K."/>
            <person name="Vargas-Isla R."/>
            <person name="Ushijima S."/>
            <person name="Smith C.A."/>
            <person name="Ahrendt S."/>
            <person name="Andreopoulos W."/>
            <person name="He G."/>
            <person name="Labutti K."/>
            <person name="Lipzen A."/>
            <person name="Ng V."/>
            <person name="Sandor L."/>
            <person name="Barry K."/>
            <person name="Martinez A.T."/>
            <person name="Xiao Y."/>
            <person name="Gibbons J.G."/>
            <person name="Terashima K."/>
            <person name="Hibbett D.S."/>
            <person name="Grigoriev I.V."/>
        </authorList>
    </citation>
    <scope>NUCLEOTIDE SEQUENCE</scope>
    <source>
        <strain evidence="3">Sp2 HRB7682 ss15</strain>
    </source>
</reference>
<accession>A0A9W8ZQ76</accession>
<proteinExistence type="predicted"/>
<name>A0A9W8ZQ76_9AGAR</name>
<feature type="chain" id="PRO_5040734769" evidence="2">
    <location>
        <begin position="20"/>
        <end position="94"/>
    </location>
</feature>
<organism evidence="3 4">
    <name type="scientific">Lentinula lateritia</name>
    <dbReference type="NCBI Taxonomy" id="40482"/>
    <lineage>
        <taxon>Eukaryota</taxon>
        <taxon>Fungi</taxon>
        <taxon>Dikarya</taxon>
        <taxon>Basidiomycota</taxon>
        <taxon>Agaricomycotina</taxon>
        <taxon>Agaricomycetes</taxon>
        <taxon>Agaricomycetidae</taxon>
        <taxon>Agaricales</taxon>
        <taxon>Marasmiineae</taxon>
        <taxon>Omphalotaceae</taxon>
        <taxon>Lentinula</taxon>
    </lineage>
</organism>
<gene>
    <name evidence="3" type="ORF">C8J55DRAFT_530738</name>
</gene>
<comment type="caution">
    <text evidence="3">The sequence shown here is derived from an EMBL/GenBank/DDBJ whole genome shotgun (WGS) entry which is preliminary data.</text>
</comment>
<evidence type="ECO:0000313" key="3">
    <source>
        <dbReference type="EMBL" id="KAJ4464001.1"/>
    </source>
</evidence>
<dbReference type="Proteomes" id="UP001150238">
    <property type="component" value="Unassembled WGS sequence"/>
</dbReference>
<dbReference type="AlphaFoldDB" id="A0A9W8ZQ76"/>